<dbReference type="InterPro" id="IPR050126">
    <property type="entry name" value="Ap4A_hydrolase"/>
</dbReference>
<comment type="caution">
    <text evidence="2">The sequence shown here is derived from an EMBL/GenBank/DDBJ whole genome shotgun (WGS) entry which is preliminary data.</text>
</comment>
<dbReference type="Proteomes" id="UP001267290">
    <property type="component" value="Unassembled WGS sequence"/>
</dbReference>
<dbReference type="EMBL" id="JAVDSB010000005">
    <property type="protein sequence ID" value="MDR6552204.1"/>
    <property type="molecule type" value="Genomic_DNA"/>
</dbReference>
<sequence length="278" mass="32478">MKRIAVISDIHGNFEALLAVIEDIKKFNVDEIICLGDIIGYGPNPNECLELLLSRSNIKLILGNHESMLIGETSSENCSQLGKKSCDWTNNIVKSDYLSEINSLFKENFEKDSILFTHASYPYNLEWKYAYNEKTYHQNFEMEQVNQYNLIIFGHTHRPQIYVKSTADGNEIITKIIHNFKYKILKGDSTIFCNIGSVGQSRDGSTKASYVLLTLEQNEITILFRRVKYSYFTVYNKIIKSGLGKEMADFLIQEKWRKKLYGYTYYWWQWIFRGKLKN</sequence>
<dbReference type="InterPro" id="IPR029052">
    <property type="entry name" value="Metallo-depent_PP-like"/>
</dbReference>
<dbReference type="PANTHER" id="PTHR42850:SF2">
    <property type="entry name" value="BLL5683 PROTEIN"/>
    <property type="match status" value="1"/>
</dbReference>
<reference evidence="2 3" key="1">
    <citation type="submission" date="2023-07" db="EMBL/GenBank/DDBJ databases">
        <title>Sorghum-associated microbial communities from plants grown in Nebraska, USA.</title>
        <authorList>
            <person name="Schachtman D."/>
        </authorList>
    </citation>
    <scope>NUCLEOTIDE SEQUENCE [LARGE SCALE GENOMIC DNA]</scope>
    <source>
        <strain evidence="2 3">CC258</strain>
    </source>
</reference>
<gene>
    <name evidence="2" type="ORF">J2736_003406</name>
</gene>
<organism evidence="2 3">
    <name type="scientific">Paenibacillus qinlingensis</name>
    <dbReference type="NCBI Taxonomy" id="1837343"/>
    <lineage>
        <taxon>Bacteria</taxon>
        <taxon>Bacillati</taxon>
        <taxon>Bacillota</taxon>
        <taxon>Bacilli</taxon>
        <taxon>Bacillales</taxon>
        <taxon>Paenibacillaceae</taxon>
        <taxon>Paenibacillus</taxon>
    </lineage>
</organism>
<evidence type="ECO:0000259" key="1">
    <source>
        <dbReference type="Pfam" id="PF00149"/>
    </source>
</evidence>
<dbReference type="InterPro" id="IPR011152">
    <property type="entry name" value="Pesterase_MJ0912"/>
</dbReference>
<feature type="domain" description="Calcineurin-like phosphoesterase" evidence="1">
    <location>
        <begin position="3"/>
        <end position="159"/>
    </location>
</feature>
<name>A0ABU1NXH2_9BACL</name>
<dbReference type="Pfam" id="PF00149">
    <property type="entry name" value="Metallophos"/>
    <property type="match status" value="1"/>
</dbReference>
<dbReference type="CDD" id="cd00838">
    <property type="entry name" value="MPP_superfamily"/>
    <property type="match status" value="1"/>
</dbReference>
<dbReference type="RefSeq" id="WP_310499752.1">
    <property type="nucleotide sequence ID" value="NZ_JAVDSB010000005.1"/>
</dbReference>
<evidence type="ECO:0000313" key="3">
    <source>
        <dbReference type="Proteomes" id="UP001267290"/>
    </source>
</evidence>
<keyword evidence="3" id="KW-1185">Reference proteome</keyword>
<dbReference type="Gene3D" id="3.60.21.10">
    <property type="match status" value="1"/>
</dbReference>
<accession>A0ABU1NXH2</accession>
<proteinExistence type="predicted"/>
<dbReference type="PANTHER" id="PTHR42850">
    <property type="entry name" value="METALLOPHOSPHOESTERASE"/>
    <property type="match status" value="1"/>
</dbReference>
<dbReference type="InterPro" id="IPR004843">
    <property type="entry name" value="Calcineurin-like_PHP"/>
</dbReference>
<evidence type="ECO:0000313" key="2">
    <source>
        <dbReference type="EMBL" id="MDR6552204.1"/>
    </source>
</evidence>
<protein>
    <submittedName>
        <fullName evidence="2">Phosphodiesterase</fullName>
    </submittedName>
</protein>
<dbReference type="SUPFAM" id="SSF56300">
    <property type="entry name" value="Metallo-dependent phosphatases"/>
    <property type="match status" value="1"/>
</dbReference>
<dbReference type="PIRSF" id="PIRSF000883">
    <property type="entry name" value="Pesterase_MJ0912"/>
    <property type="match status" value="1"/>
</dbReference>